<dbReference type="GO" id="GO:0005975">
    <property type="term" value="P:carbohydrate metabolic process"/>
    <property type="evidence" value="ECO:0007669"/>
    <property type="project" value="InterPro"/>
</dbReference>
<dbReference type="PANTHER" id="PTHR42891">
    <property type="entry name" value="D-GLYCERO-BETA-D-MANNO-HEPTOSE-1,7-BISPHOSPHATE 7-PHOSPHATASE"/>
    <property type="match status" value="1"/>
</dbReference>
<dbReference type="Proteomes" id="UP000245461">
    <property type="component" value="Unassembled WGS sequence"/>
</dbReference>
<keyword evidence="2" id="KW-1185">Reference proteome</keyword>
<comment type="caution">
    <text evidence="1">The sequence shown here is derived from an EMBL/GenBank/DDBJ whole genome shotgun (WGS) entry which is preliminary data.</text>
</comment>
<dbReference type="OrthoDB" id="9814110at2"/>
<organism evidence="1 2">
    <name type="scientific">Zavarzinia aquatilis</name>
    <dbReference type="NCBI Taxonomy" id="2211142"/>
    <lineage>
        <taxon>Bacteria</taxon>
        <taxon>Pseudomonadati</taxon>
        <taxon>Pseudomonadota</taxon>
        <taxon>Alphaproteobacteria</taxon>
        <taxon>Rhodospirillales</taxon>
        <taxon>Zavarziniaceae</taxon>
        <taxon>Zavarzinia</taxon>
    </lineage>
</organism>
<dbReference type="EMBL" id="QGLE01000002">
    <property type="protein sequence ID" value="PWR25113.1"/>
    <property type="molecule type" value="Genomic_DNA"/>
</dbReference>
<dbReference type="InterPro" id="IPR004446">
    <property type="entry name" value="Heptose_bisP_phosphatase"/>
</dbReference>
<dbReference type="PANTHER" id="PTHR42891:SF1">
    <property type="entry name" value="D-GLYCERO-BETA-D-MANNO-HEPTOSE-1,7-BISPHOSPHATE 7-PHOSPHATASE"/>
    <property type="match status" value="1"/>
</dbReference>
<dbReference type="SUPFAM" id="SSF56784">
    <property type="entry name" value="HAD-like"/>
    <property type="match status" value="1"/>
</dbReference>
<sequence length="186" mass="19299">MARLVVLERDGVLLEPVAPAIRHPGEMRLLPGAGAALARLNRAGTLVAVLTRQPLLGRGPLDEAMLLRQHEQLRDLLAPAGARLDHIGHVGGATGRDPGPAAAPALRELLRLLRVAPDDAVFIGHCLDDLQAASAAGVARILVRSGQGRATQGAGIPAEVMPLRLVDDIVGAVNRLLGVEGGEGRA</sequence>
<dbReference type="Pfam" id="PF13242">
    <property type="entry name" value="Hydrolase_like"/>
    <property type="match status" value="1"/>
</dbReference>
<dbReference type="AlphaFoldDB" id="A0A317EI59"/>
<evidence type="ECO:0000313" key="2">
    <source>
        <dbReference type="Proteomes" id="UP000245461"/>
    </source>
</evidence>
<dbReference type="RefSeq" id="WP_109903233.1">
    <property type="nucleotide sequence ID" value="NZ_QGLE01000002.1"/>
</dbReference>
<dbReference type="Gene3D" id="3.40.50.1000">
    <property type="entry name" value="HAD superfamily/HAD-like"/>
    <property type="match status" value="1"/>
</dbReference>
<evidence type="ECO:0000313" key="1">
    <source>
        <dbReference type="EMBL" id="PWR25113.1"/>
    </source>
</evidence>
<name>A0A317EI59_9PROT</name>
<dbReference type="InterPro" id="IPR023214">
    <property type="entry name" value="HAD_sf"/>
</dbReference>
<dbReference type="InterPro" id="IPR036412">
    <property type="entry name" value="HAD-like_sf"/>
</dbReference>
<proteinExistence type="predicted"/>
<reference evidence="1 2" key="1">
    <citation type="submission" date="2018-05" db="EMBL/GenBank/DDBJ databases">
        <title>Zavarzinia sp. HR-AS.</title>
        <authorList>
            <person name="Lee Y."/>
            <person name="Jeon C.O."/>
        </authorList>
    </citation>
    <scope>NUCLEOTIDE SEQUENCE [LARGE SCALE GENOMIC DNA]</scope>
    <source>
        <strain evidence="1 2">HR-AS</strain>
    </source>
</reference>
<accession>A0A317EI59</accession>
<protein>
    <submittedName>
        <fullName evidence="1">D-glycero-beta-D-manno-heptose-1,7-bisphosphate 7-phosphatase</fullName>
    </submittedName>
</protein>
<dbReference type="GO" id="GO:0016791">
    <property type="term" value="F:phosphatase activity"/>
    <property type="evidence" value="ECO:0007669"/>
    <property type="project" value="InterPro"/>
</dbReference>
<gene>
    <name evidence="1" type="ORF">DKG74_04935</name>
</gene>